<keyword evidence="4" id="KW-1185">Reference proteome</keyword>
<evidence type="ECO:0000256" key="2">
    <source>
        <dbReference type="SAM" id="SignalP"/>
    </source>
</evidence>
<feature type="region of interest" description="Disordered" evidence="1">
    <location>
        <begin position="21"/>
        <end position="80"/>
    </location>
</feature>
<feature type="compositionally biased region" description="Basic and acidic residues" evidence="1">
    <location>
        <begin position="50"/>
        <end position="59"/>
    </location>
</feature>
<dbReference type="EMBL" id="SJZI01000002">
    <property type="protein sequence ID" value="TCJ18983.1"/>
    <property type="molecule type" value="Genomic_DNA"/>
</dbReference>
<keyword evidence="2" id="KW-0732">Signal</keyword>
<reference evidence="3 4" key="1">
    <citation type="submission" date="2019-03" db="EMBL/GenBank/DDBJ databases">
        <authorList>
            <person name="Kim M.K.M."/>
        </authorList>
    </citation>
    <scope>NUCLEOTIDE SEQUENCE [LARGE SCALE GENOMIC DNA]</scope>
    <source>
        <strain evidence="3 4">17J68-12</strain>
    </source>
</reference>
<feature type="compositionally biased region" description="Basic residues" evidence="1">
    <location>
        <begin position="64"/>
        <end position="80"/>
    </location>
</feature>
<protein>
    <submittedName>
        <fullName evidence="3">Uncharacterized protein</fullName>
    </submittedName>
</protein>
<feature type="chain" id="PRO_5020403459" evidence="2">
    <location>
        <begin position="20"/>
        <end position="80"/>
    </location>
</feature>
<dbReference type="AlphaFoldDB" id="A0A4R1BN72"/>
<dbReference type="RefSeq" id="WP_131445813.1">
    <property type="nucleotide sequence ID" value="NZ_SJZI01000002.1"/>
</dbReference>
<evidence type="ECO:0000313" key="3">
    <source>
        <dbReference type="EMBL" id="TCJ18983.1"/>
    </source>
</evidence>
<evidence type="ECO:0000313" key="4">
    <source>
        <dbReference type="Proteomes" id="UP000295334"/>
    </source>
</evidence>
<name>A0A4R1BN72_9BACT</name>
<sequence>MKKYLLALLCSATALIAGAQSRPAVHKAATAPDRPAQSARADLYVQDKTNVTDRAKDKQGTAAKKTRNKKSCGKGCCHKS</sequence>
<gene>
    <name evidence="3" type="ORF">EPD60_00795</name>
</gene>
<dbReference type="Proteomes" id="UP000295334">
    <property type="component" value="Unassembled WGS sequence"/>
</dbReference>
<feature type="signal peptide" evidence="2">
    <location>
        <begin position="1"/>
        <end position="19"/>
    </location>
</feature>
<accession>A0A4R1BN72</accession>
<comment type="caution">
    <text evidence="3">The sequence shown here is derived from an EMBL/GenBank/DDBJ whole genome shotgun (WGS) entry which is preliminary data.</text>
</comment>
<organism evidence="3 4">
    <name type="scientific">Flaviaesturariibacter flavus</name>
    <dbReference type="NCBI Taxonomy" id="2502780"/>
    <lineage>
        <taxon>Bacteria</taxon>
        <taxon>Pseudomonadati</taxon>
        <taxon>Bacteroidota</taxon>
        <taxon>Chitinophagia</taxon>
        <taxon>Chitinophagales</taxon>
        <taxon>Chitinophagaceae</taxon>
        <taxon>Flaviaestuariibacter</taxon>
    </lineage>
</organism>
<evidence type="ECO:0000256" key="1">
    <source>
        <dbReference type="SAM" id="MobiDB-lite"/>
    </source>
</evidence>
<proteinExistence type="predicted"/>